<name>A0A381Z9C5_9ZZZZ</name>
<gene>
    <name evidence="1" type="ORF">METZ01_LOCUS138425</name>
</gene>
<feature type="non-terminal residue" evidence="1">
    <location>
        <position position="1"/>
    </location>
</feature>
<sequence length="37" mass="4216">VNKELAGTIARQFIISIDSIKFPSVFIYQVEVKNSIF</sequence>
<dbReference type="AlphaFoldDB" id="A0A381Z9C5"/>
<protein>
    <submittedName>
        <fullName evidence="1">Uncharacterized protein</fullName>
    </submittedName>
</protein>
<proteinExistence type="predicted"/>
<reference evidence="1" key="1">
    <citation type="submission" date="2018-05" db="EMBL/GenBank/DDBJ databases">
        <authorList>
            <person name="Lanie J.A."/>
            <person name="Ng W.-L."/>
            <person name="Kazmierczak K.M."/>
            <person name="Andrzejewski T.M."/>
            <person name="Davidsen T.M."/>
            <person name="Wayne K.J."/>
            <person name="Tettelin H."/>
            <person name="Glass J.I."/>
            <person name="Rusch D."/>
            <person name="Podicherti R."/>
            <person name="Tsui H.-C.T."/>
            <person name="Winkler M.E."/>
        </authorList>
    </citation>
    <scope>NUCLEOTIDE SEQUENCE</scope>
</reference>
<evidence type="ECO:0000313" key="1">
    <source>
        <dbReference type="EMBL" id="SVA85571.1"/>
    </source>
</evidence>
<accession>A0A381Z9C5</accession>
<organism evidence="1">
    <name type="scientific">marine metagenome</name>
    <dbReference type="NCBI Taxonomy" id="408172"/>
    <lineage>
        <taxon>unclassified sequences</taxon>
        <taxon>metagenomes</taxon>
        <taxon>ecological metagenomes</taxon>
    </lineage>
</organism>
<dbReference type="EMBL" id="UINC01020358">
    <property type="protein sequence ID" value="SVA85571.1"/>
    <property type="molecule type" value="Genomic_DNA"/>
</dbReference>